<sequence>MSMASDMQVTLGLPTRTLYQGAARALVAEAENGAFGLLPNHLDFVTALVPSVLVLTEPGGRERFFGIDEGLLVKQGHQVNVAVRRGAEGRDLASLRHTVADIFGAMDEDERVARAALSRLEASIVRRFAELRKPAP</sequence>
<dbReference type="InterPro" id="IPR020546">
    <property type="entry name" value="ATP_synth_F1_dsu/esu_N"/>
</dbReference>
<evidence type="ECO:0000256" key="9">
    <source>
        <dbReference type="ARBA" id="ARBA00030215"/>
    </source>
</evidence>
<evidence type="ECO:0000256" key="6">
    <source>
        <dbReference type="ARBA" id="ARBA00023065"/>
    </source>
</evidence>
<name>A0ABY1ZNM5_9GAMM</name>
<keyword evidence="11" id="KW-0066">ATP synthesis</keyword>
<reference evidence="13 14" key="1">
    <citation type="submission" date="2019-02" db="EMBL/GenBank/DDBJ databases">
        <title>Marinobacter halodurans sp. nov., a marine bacterium isolated from sea tidal flat.</title>
        <authorList>
            <person name="Yoo Y."/>
            <person name="Lee D.W."/>
            <person name="Kim B.S."/>
            <person name="Kim J.-J."/>
        </authorList>
    </citation>
    <scope>NUCLEOTIDE SEQUENCE [LARGE SCALE GENOMIC DNA]</scope>
    <source>
        <strain evidence="13 14">YJ-S3-2</strain>
    </source>
</reference>
<keyword evidence="11" id="KW-1003">Cell membrane</keyword>
<dbReference type="RefSeq" id="WP_131482070.1">
    <property type="nucleotide sequence ID" value="NZ_SJDL01000016.1"/>
</dbReference>
<dbReference type="SUPFAM" id="SSF51344">
    <property type="entry name" value="Epsilon subunit of F1F0-ATP synthase N-terminal domain"/>
    <property type="match status" value="1"/>
</dbReference>
<evidence type="ECO:0000256" key="11">
    <source>
        <dbReference type="HAMAP-Rule" id="MF_00530"/>
    </source>
</evidence>
<dbReference type="HAMAP" id="MF_00530">
    <property type="entry name" value="ATP_synth_epsil_bac"/>
    <property type="match status" value="1"/>
</dbReference>
<evidence type="ECO:0000259" key="12">
    <source>
        <dbReference type="Pfam" id="PF02823"/>
    </source>
</evidence>
<evidence type="ECO:0000256" key="7">
    <source>
        <dbReference type="ARBA" id="ARBA00023136"/>
    </source>
</evidence>
<comment type="subunit">
    <text evidence="11">F-type ATPases have 2 components, CF(1) - the catalytic core - and CF(0) - the membrane proton channel. CF(1) has five subunits: alpha(3), beta(3), gamma(1), delta(1), epsilon(1). CF(0) has three main subunits: a, b and c.</text>
</comment>
<dbReference type="NCBIfam" id="TIGR03166">
    <property type="entry name" value="alt_F1F0_F1_eps"/>
    <property type="match status" value="1"/>
</dbReference>
<dbReference type="Proteomes" id="UP000313645">
    <property type="component" value="Unassembled WGS sequence"/>
</dbReference>
<accession>A0ABY1ZNM5</accession>
<evidence type="ECO:0000313" key="14">
    <source>
        <dbReference type="Proteomes" id="UP000313645"/>
    </source>
</evidence>
<dbReference type="InterPro" id="IPR001469">
    <property type="entry name" value="ATP_synth_F1_dsu/esu"/>
</dbReference>
<gene>
    <name evidence="11" type="primary">atpC</name>
    <name evidence="13" type="ORF">EZI54_11725</name>
</gene>
<protein>
    <recommendedName>
        <fullName evidence="4 11">ATP synthase epsilon chain</fullName>
    </recommendedName>
    <alternativeName>
        <fullName evidence="10 11">ATP synthase F1 sector epsilon subunit</fullName>
    </alternativeName>
    <alternativeName>
        <fullName evidence="9 11">F-ATPase epsilon subunit</fullName>
    </alternativeName>
</protein>
<evidence type="ECO:0000256" key="8">
    <source>
        <dbReference type="ARBA" id="ARBA00023196"/>
    </source>
</evidence>
<comment type="similarity">
    <text evidence="3 11">Belongs to the ATPase epsilon chain family.</text>
</comment>
<evidence type="ECO:0000256" key="2">
    <source>
        <dbReference type="ARBA" id="ARBA00004184"/>
    </source>
</evidence>
<keyword evidence="11" id="KW-0375">Hydrogen ion transport</keyword>
<feature type="domain" description="ATP synthase F1 complex delta/epsilon subunit N-terminal" evidence="12">
    <location>
        <begin position="7"/>
        <end position="84"/>
    </location>
</feature>
<keyword evidence="8 11" id="KW-0139">CF(1)</keyword>
<dbReference type="Pfam" id="PF02823">
    <property type="entry name" value="ATP-synt_DE_N"/>
    <property type="match status" value="1"/>
</dbReference>
<dbReference type="InterPro" id="IPR024037">
    <property type="entry name" value="Alt_ATP_synth_F1_esu"/>
</dbReference>
<evidence type="ECO:0000256" key="10">
    <source>
        <dbReference type="ARBA" id="ARBA00031795"/>
    </source>
</evidence>
<keyword evidence="7 11" id="KW-0472">Membrane</keyword>
<evidence type="ECO:0000256" key="4">
    <source>
        <dbReference type="ARBA" id="ARBA00014480"/>
    </source>
</evidence>
<keyword evidence="14" id="KW-1185">Reference proteome</keyword>
<comment type="subcellular location">
    <subcellularLocation>
        <location evidence="11">Cell membrane</location>
        <topology evidence="11">Peripheral membrane protein</topology>
    </subcellularLocation>
    <subcellularLocation>
        <location evidence="2">Endomembrane system</location>
        <topology evidence="2">Peripheral membrane protein</topology>
    </subcellularLocation>
</comment>
<evidence type="ECO:0000256" key="1">
    <source>
        <dbReference type="ARBA" id="ARBA00003543"/>
    </source>
</evidence>
<evidence type="ECO:0000256" key="3">
    <source>
        <dbReference type="ARBA" id="ARBA00005712"/>
    </source>
</evidence>
<evidence type="ECO:0000313" key="13">
    <source>
        <dbReference type="EMBL" id="TBW55484.1"/>
    </source>
</evidence>
<comment type="function">
    <text evidence="1 11">Produces ATP from ADP in the presence of a proton gradient across the membrane.</text>
</comment>
<comment type="caution">
    <text evidence="13">The sequence shown here is derived from an EMBL/GenBank/DDBJ whole genome shotgun (WGS) entry which is preliminary data.</text>
</comment>
<evidence type="ECO:0000256" key="5">
    <source>
        <dbReference type="ARBA" id="ARBA00022448"/>
    </source>
</evidence>
<dbReference type="Gene3D" id="2.60.15.10">
    <property type="entry name" value="F0F1 ATP synthase delta/epsilon subunit, N-terminal"/>
    <property type="match status" value="1"/>
</dbReference>
<dbReference type="EMBL" id="SJDL01000016">
    <property type="protein sequence ID" value="TBW55484.1"/>
    <property type="molecule type" value="Genomic_DNA"/>
</dbReference>
<organism evidence="13 14">
    <name type="scientific">Marinobacter halodurans</name>
    <dbReference type="NCBI Taxonomy" id="2528979"/>
    <lineage>
        <taxon>Bacteria</taxon>
        <taxon>Pseudomonadati</taxon>
        <taxon>Pseudomonadota</taxon>
        <taxon>Gammaproteobacteria</taxon>
        <taxon>Pseudomonadales</taxon>
        <taxon>Marinobacteraceae</taxon>
        <taxon>Marinobacter</taxon>
    </lineage>
</organism>
<dbReference type="InterPro" id="IPR036771">
    <property type="entry name" value="ATPsynth_dsu/esu_N"/>
</dbReference>
<keyword evidence="5 11" id="KW-0813">Transport</keyword>
<proteinExistence type="inferred from homology"/>
<keyword evidence="6 11" id="KW-0406">Ion transport</keyword>